<evidence type="ECO:0000256" key="11">
    <source>
        <dbReference type="ARBA" id="ARBA00046351"/>
    </source>
</evidence>
<dbReference type="PANTHER" id="PTHR46365:SF1">
    <property type="entry name" value="COPPER TRANSPORT PROTEIN ATOX1"/>
    <property type="match status" value="1"/>
</dbReference>
<dbReference type="CDD" id="cd00371">
    <property type="entry name" value="HMA"/>
    <property type="match status" value="1"/>
</dbReference>
<dbReference type="Proteomes" id="UP000663829">
    <property type="component" value="Unassembled WGS sequence"/>
</dbReference>
<keyword evidence="2" id="KW-0479">Metal-binding</keyword>
<keyword evidence="1" id="KW-0813">Transport</keyword>
<dbReference type="GO" id="GO:0006825">
    <property type="term" value="P:copper ion transport"/>
    <property type="evidence" value="ECO:0007669"/>
    <property type="project" value="UniProtKB-KW"/>
</dbReference>
<dbReference type="OrthoDB" id="689350at2759"/>
<sequence>MIYKIKMAEQTHVFQVEMTCSGCSGAVERILKKTPDIISSKIDLENKKVEVTTTKSQSEMEEILKKSGKEVKYIGAT</sequence>
<keyword evidence="6" id="KW-0143">Chaperone</keyword>
<evidence type="ECO:0000256" key="8">
    <source>
        <dbReference type="ARBA" id="ARBA00038171"/>
    </source>
</evidence>
<gene>
    <name evidence="13" type="ORF">GPM918_LOCUS2234</name>
    <name evidence="14" type="ORF">SRO942_LOCUS2234</name>
</gene>
<evidence type="ECO:0000256" key="3">
    <source>
        <dbReference type="ARBA" id="ARBA00022796"/>
    </source>
</evidence>
<keyword evidence="5" id="KW-0406">Ion transport</keyword>
<dbReference type="GO" id="GO:0016531">
    <property type="term" value="F:copper chaperone activity"/>
    <property type="evidence" value="ECO:0007669"/>
    <property type="project" value="TreeGrafter"/>
</dbReference>
<keyword evidence="3" id="KW-0187">Copper transport</keyword>
<name>A0A813R5E5_9BILA</name>
<dbReference type="PANTHER" id="PTHR46365">
    <property type="entry name" value="COPPER TRANSPORT PROTEIN ATOX1"/>
    <property type="match status" value="1"/>
</dbReference>
<comment type="caution">
    <text evidence="13">The sequence shown here is derived from an EMBL/GenBank/DDBJ whole genome shotgun (WGS) entry which is preliminary data.</text>
</comment>
<reference evidence="13" key="1">
    <citation type="submission" date="2021-02" db="EMBL/GenBank/DDBJ databases">
        <authorList>
            <person name="Nowell W R."/>
        </authorList>
    </citation>
    <scope>NUCLEOTIDE SEQUENCE</scope>
</reference>
<comment type="subunit">
    <text evidence="11">Homodimer. Interacts with ATP7B. Interacts with ATP7A. Interacts (via dimer form) with SLC31A1 (via C-terminal domain); this interaction improves ATOX1 stability and controls intracellular Cu(I) levels.</text>
</comment>
<comment type="function">
    <text evidence="7">Binds and deliver cytosolic copper to the copper ATPase proteins. May be important in cellular antioxidant defense.</text>
</comment>
<dbReference type="AlphaFoldDB" id="A0A813R5E5"/>
<dbReference type="PROSITE" id="PS50846">
    <property type="entry name" value="HMA_2"/>
    <property type="match status" value="1"/>
</dbReference>
<evidence type="ECO:0000256" key="9">
    <source>
        <dbReference type="ARBA" id="ARBA00040962"/>
    </source>
</evidence>
<dbReference type="InterPro" id="IPR051881">
    <property type="entry name" value="Copper_transport_ATOX1-like"/>
</dbReference>
<dbReference type="InterPro" id="IPR036163">
    <property type="entry name" value="HMA_dom_sf"/>
</dbReference>
<accession>A0A813R5E5</accession>
<keyword evidence="4" id="KW-0186">Copper</keyword>
<evidence type="ECO:0000313" key="13">
    <source>
        <dbReference type="EMBL" id="CAF0776752.1"/>
    </source>
</evidence>
<evidence type="ECO:0000256" key="5">
    <source>
        <dbReference type="ARBA" id="ARBA00023065"/>
    </source>
</evidence>
<dbReference type="FunFam" id="3.30.70.100:FF:000008">
    <property type="entry name" value="Copper transport protein ATOX1"/>
    <property type="match status" value="1"/>
</dbReference>
<evidence type="ECO:0000313" key="15">
    <source>
        <dbReference type="Proteomes" id="UP000663829"/>
    </source>
</evidence>
<dbReference type="GO" id="GO:0046872">
    <property type="term" value="F:metal ion binding"/>
    <property type="evidence" value="ECO:0007669"/>
    <property type="project" value="UniProtKB-KW"/>
</dbReference>
<protein>
    <recommendedName>
        <fullName evidence="9">Copper transport protein ATOX1</fullName>
    </recommendedName>
    <alternativeName>
        <fullName evidence="10">Metal transport protein ATX1</fullName>
    </alternativeName>
</protein>
<evidence type="ECO:0000256" key="6">
    <source>
        <dbReference type="ARBA" id="ARBA00023186"/>
    </source>
</evidence>
<feature type="domain" description="HMA" evidence="12">
    <location>
        <begin position="9"/>
        <end position="72"/>
    </location>
</feature>
<dbReference type="GO" id="GO:0005829">
    <property type="term" value="C:cytosol"/>
    <property type="evidence" value="ECO:0007669"/>
    <property type="project" value="TreeGrafter"/>
</dbReference>
<proteinExistence type="inferred from homology"/>
<dbReference type="Proteomes" id="UP000681722">
    <property type="component" value="Unassembled WGS sequence"/>
</dbReference>
<evidence type="ECO:0000256" key="10">
    <source>
        <dbReference type="ARBA" id="ARBA00043201"/>
    </source>
</evidence>
<dbReference type="EMBL" id="CAJNOQ010000241">
    <property type="protein sequence ID" value="CAF0776752.1"/>
    <property type="molecule type" value="Genomic_DNA"/>
</dbReference>
<evidence type="ECO:0000256" key="7">
    <source>
        <dbReference type="ARBA" id="ARBA00037651"/>
    </source>
</evidence>
<evidence type="ECO:0000313" key="14">
    <source>
        <dbReference type="EMBL" id="CAF3559356.1"/>
    </source>
</evidence>
<evidence type="ECO:0000256" key="4">
    <source>
        <dbReference type="ARBA" id="ARBA00023008"/>
    </source>
</evidence>
<dbReference type="Pfam" id="PF00403">
    <property type="entry name" value="HMA"/>
    <property type="match status" value="1"/>
</dbReference>
<comment type="similarity">
    <text evidence="8">Belongs to the ATX1 family.</text>
</comment>
<organism evidence="13 15">
    <name type="scientific">Didymodactylos carnosus</name>
    <dbReference type="NCBI Taxonomy" id="1234261"/>
    <lineage>
        <taxon>Eukaryota</taxon>
        <taxon>Metazoa</taxon>
        <taxon>Spiralia</taxon>
        <taxon>Gnathifera</taxon>
        <taxon>Rotifera</taxon>
        <taxon>Eurotatoria</taxon>
        <taxon>Bdelloidea</taxon>
        <taxon>Philodinida</taxon>
        <taxon>Philodinidae</taxon>
        <taxon>Didymodactylos</taxon>
    </lineage>
</organism>
<dbReference type="EMBL" id="CAJOBC010000241">
    <property type="protein sequence ID" value="CAF3559356.1"/>
    <property type="molecule type" value="Genomic_DNA"/>
</dbReference>
<evidence type="ECO:0000259" key="12">
    <source>
        <dbReference type="PROSITE" id="PS50846"/>
    </source>
</evidence>
<evidence type="ECO:0000256" key="1">
    <source>
        <dbReference type="ARBA" id="ARBA00022448"/>
    </source>
</evidence>
<dbReference type="Gene3D" id="3.30.70.100">
    <property type="match status" value="1"/>
</dbReference>
<keyword evidence="15" id="KW-1185">Reference proteome</keyword>
<dbReference type="InterPro" id="IPR006121">
    <property type="entry name" value="HMA_dom"/>
</dbReference>
<evidence type="ECO:0000256" key="2">
    <source>
        <dbReference type="ARBA" id="ARBA00022723"/>
    </source>
</evidence>
<dbReference type="SUPFAM" id="SSF55008">
    <property type="entry name" value="HMA, heavy metal-associated domain"/>
    <property type="match status" value="1"/>
</dbReference>